<organism evidence="4 5">
    <name type="scientific">Candidatus Liberibacter europaeus</name>
    <dbReference type="NCBI Taxonomy" id="744859"/>
    <lineage>
        <taxon>Bacteria</taxon>
        <taxon>Pseudomonadati</taxon>
        <taxon>Pseudomonadota</taxon>
        <taxon>Alphaproteobacteria</taxon>
        <taxon>Hyphomicrobiales</taxon>
        <taxon>Rhizobiaceae</taxon>
        <taxon>Liberibacter</taxon>
    </lineage>
</organism>
<reference evidence="5" key="1">
    <citation type="submission" date="2018-02" db="EMBL/GenBank/DDBJ databases">
        <title>Genome sequence of Candidatus Liberibacter europaeus.</title>
        <authorList>
            <person name="Frampton R.A."/>
            <person name="Thompson S.M."/>
            <person name="David C."/>
            <person name="Addison S.M."/>
            <person name="Smith G.R."/>
        </authorList>
    </citation>
    <scope>NUCLEOTIDE SEQUENCE [LARGE SCALE GENOMIC DNA]</scope>
</reference>
<dbReference type="AlphaFoldDB" id="A0A2T4VWJ9"/>
<dbReference type="InterPro" id="IPR011250">
    <property type="entry name" value="OMP/PagP_B-barrel"/>
</dbReference>
<name>A0A2T4VWJ9_9HYPH</name>
<evidence type="ECO:0000313" key="5">
    <source>
        <dbReference type="Proteomes" id="UP000240811"/>
    </source>
</evidence>
<evidence type="ECO:0000256" key="1">
    <source>
        <dbReference type="ARBA" id="ARBA00022729"/>
    </source>
</evidence>
<keyword evidence="1 2" id="KW-0732">Signal</keyword>
<feature type="domain" description="Outer membrane protein beta-barrel" evidence="3">
    <location>
        <begin position="61"/>
        <end position="245"/>
    </location>
</feature>
<dbReference type="SUPFAM" id="SSF56925">
    <property type="entry name" value="OMPA-like"/>
    <property type="match status" value="1"/>
</dbReference>
<protein>
    <recommendedName>
        <fullName evidence="3">Outer membrane protein beta-barrel domain-containing protein</fullName>
    </recommendedName>
</protein>
<dbReference type="Pfam" id="PF13505">
    <property type="entry name" value="OMP_b-brl"/>
    <property type="match status" value="1"/>
</dbReference>
<dbReference type="EMBL" id="PSQJ01000007">
    <property type="protein sequence ID" value="PTL86155.1"/>
    <property type="molecule type" value="Genomic_DNA"/>
</dbReference>
<proteinExistence type="predicted"/>
<evidence type="ECO:0000256" key="2">
    <source>
        <dbReference type="SAM" id="SignalP"/>
    </source>
</evidence>
<feature type="chain" id="PRO_5015492598" description="Outer membrane protein beta-barrel domain-containing protein" evidence="2">
    <location>
        <begin position="36"/>
        <end position="245"/>
    </location>
</feature>
<evidence type="ECO:0000259" key="3">
    <source>
        <dbReference type="Pfam" id="PF13505"/>
    </source>
</evidence>
<sequence>MIGENLMSDRGFRTIRSKMICSTVCLGLLSSTSLAAGDNYFAFIPPQSNGSNVMAINNPISSWEGAYIGAEFSKNAKSSGNDTKGIISDPNAESSVRRVFTGYDMQDGSLVYGLSLAAEDHHLSTDQNQSISNASLSIGFRSGFTLNNDNASILQNTLFYATSGLREKNIPVESFKSMSGLKDIINNIANRDFDVFIGTGIEKKLASFLSVKAEYRYNFKDIKELTNCSDLWNKSSITAGFALRF</sequence>
<accession>A0A2T4VWJ9</accession>
<dbReference type="Proteomes" id="UP000240811">
    <property type="component" value="Unassembled WGS sequence"/>
</dbReference>
<dbReference type="InterPro" id="IPR027385">
    <property type="entry name" value="Beta-barrel_OMP"/>
</dbReference>
<evidence type="ECO:0000313" key="4">
    <source>
        <dbReference type="EMBL" id="PTL86155.1"/>
    </source>
</evidence>
<comment type="caution">
    <text evidence="4">The sequence shown here is derived from an EMBL/GenBank/DDBJ whole genome shotgun (WGS) entry which is preliminary data.</text>
</comment>
<feature type="signal peptide" evidence="2">
    <location>
        <begin position="1"/>
        <end position="35"/>
    </location>
</feature>
<gene>
    <name evidence="4" type="ORF">C4617_05155</name>
</gene>